<accession>U1HT11</accession>
<dbReference type="OrthoDB" id="4160666at2759"/>
<evidence type="ECO:0000313" key="3">
    <source>
        <dbReference type="Proteomes" id="UP000019373"/>
    </source>
</evidence>
<dbReference type="GeneID" id="19235998"/>
<evidence type="ECO:0000313" key="2">
    <source>
        <dbReference type="EMBL" id="ERF73685.1"/>
    </source>
</evidence>
<feature type="compositionally biased region" description="Basic residues" evidence="1">
    <location>
        <begin position="386"/>
        <end position="396"/>
    </location>
</feature>
<dbReference type="AlphaFoldDB" id="U1HT11"/>
<keyword evidence="3" id="KW-1185">Reference proteome</keyword>
<dbReference type="Proteomes" id="UP000019373">
    <property type="component" value="Unassembled WGS sequence"/>
</dbReference>
<gene>
    <name evidence="2" type="ORF">EPUS_00938</name>
</gene>
<feature type="compositionally biased region" description="Polar residues" evidence="1">
    <location>
        <begin position="1"/>
        <end position="11"/>
    </location>
</feature>
<organism evidence="2 3">
    <name type="scientific">Endocarpon pusillum (strain Z07020 / HMAS-L-300199)</name>
    <name type="common">Lichen-forming fungus</name>
    <dbReference type="NCBI Taxonomy" id="1263415"/>
    <lineage>
        <taxon>Eukaryota</taxon>
        <taxon>Fungi</taxon>
        <taxon>Dikarya</taxon>
        <taxon>Ascomycota</taxon>
        <taxon>Pezizomycotina</taxon>
        <taxon>Eurotiomycetes</taxon>
        <taxon>Chaetothyriomycetidae</taxon>
        <taxon>Verrucariales</taxon>
        <taxon>Verrucariaceae</taxon>
        <taxon>Endocarpon</taxon>
    </lineage>
</organism>
<dbReference type="InterPro" id="IPR036465">
    <property type="entry name" value="vWFA_dom_sf"/>
</dbReference>
<dbReference type="SUPFAM" id="SSF53300">
    <property type="entry name" value="vWA-like"/>
    <property type="match status" value="1"/>
</dbReference>
<evidence type="ECO:0008006" key="4">
    <source>
        <dbReference type="Google" id="ProtNLM"/>
    </source>
</evidence>
<proteinExistence type="predicted"/>
<dbReference type="HOGENOM" id="CLU_012769_0_0_1"/>
<dbReference type="RefSeq" id="XP_007800688.1">
    <property type="nucleotide sequence ID" value="XM_007802497.1"/>
</dbReference>
<feature type="region of interest" description="Disordered" evidence="1">
    <location>
        <begin position="384"/>
        <end position="434"/>
    </location>
</feature>
<dbReference type="eggNOG" id="ENOG502S46F">
    <property type="taxonomic scope" value="Eukaryota"/>
</dbReference>
<protein>
    <recommendedName>
        <fullName evidence="4">VWFA domain-containing protein</fullName>
    </recommendedName>
</protein>
<dbReference type="EMBL" id="KE720941">
    <property type="protein sequence ID" value="ERF73685.1"/>
    <property type="molecule type" value="Genomic_DNA"/>
</dbReference>
<reference evidence="3" key="1">
    <citation type="journal article" date="2014" name="BMC Genomics">
        <title>Genome characteristics reveal the impact of lichenization on lichen-forming fungus Endocarpon pusillum Hedwig (Verrucariales, Ascomycota).</title>
        <authorList>
            <person name="Wang Y.-Y."/>
            <person name="Liu B."/>
            <person name="Zhang X.-Y."/>
            <person name="Zhou Q.-M."/>
            <person name="Zhang T."/>
            <person name="Li H."/>
            <person name="Yu Y.-F."/>
            <person name="Zhang X.-L."/>
            <person name="Hao X.-Y."/>
            <person name="Wang M."/>
            <person name="Wang L."/>
            <person name="Wei J.-C."/>
        </authorList>
    </citation>
    <scope>NUCLEOTIDE SEQUENCE [LARGE SCALE GENOMIC DNA]</scope>
    <source>
        <strain evidence="3">Z07020 / HMAS-L-300199</strain>
    </source>
</reference>
<feature type="compositionally biased region" description="Basic and acidic residues" evidence="1">
    <location>
        <begin position="17"/>
        <end position="32"/>
    </location>
</feature>
<sequence length="858" mass="95919">MDSEGSISTKMVNFEPEDTKVDTLQDSQEPKAEQQQVADEDDSWVAFQDCTIAFAIDTSGSTLGNTLNIEREAISSIWSLLTPLARSRSRVIPWNSTTEPVISITMLPNLRSYGGTYPTSLVQKSESRNTIKSSTLWVLLTDGIIDASEYQQFAKDLALHGLHGIACIIMVLGNTRRSPWDCDISVGVSVFAAVPDRLFLYVDDTSEIAYLMQCSGRFTKILEVQGKKQPVLDTRTLWFDLPQIDLKDLVYVSIPVPRKLGKIELALQGGLVINLEDLWSGQDLGEETTDRIFQHGDNLRSIMLTSQTRGHVESFQNWLKPFLEPGNLQFSAKLEDGGEAIRTIKAMLEEMQTVVIPEQLRVELQVRLRTAHEQNKVNLLKQYEGKRKKSSHRRKSGNSANERSHEPVHQGRFLSSRTIGGLTPDSDEDSDTWKTDKLVRKDRITPSSSTAGVQEVRSSNVVPLFTNDFFKGTEPGRSFDGRCNLCASLDSTLVLFLRDQPSKLSTPGFPAVSSVSKLAYPLAMGTFPETDILSNYACCDSCSFLLAQSGHTPTGDAILCVLPLVSYKINSPAYLKQLRLAFKMRFGDFDTLMVFLAVLLTAKERVAPVAEKEIWHRGNLLTLDANSTSMSIENVFLNSVRSVYQGNAWEAFFRYPLEGFVTLMLALDCMQSQPDLPHGTENVVWQRFLFALTEQYHEYRGVNGPVLTHVAMTQLIMEVDPRDVKQPRPRVGSSMRSFRDLARNMLGDRRPDSRLFLDLDTLKLSPLLKASDIKIWKRLKDKFEWIDTAAGYAVGAFVHHLARGGTTQTSAQAYFAQLMSQKALQIVFLKPSKIDAEAAEGLVGDLPLMDKEGSTQNE</sequence>
<feature type="region of interest" description="Disordered" evidence="1">
    <location>
        <begin position="1"/>
        <end position="40"/>
    </location>
</feature>
<dbReference type="OMA" id="WLETINI"/>
<evidence type="ECO:0000256" key="1">
    <source>
        <dbReference type="SAM" id="MobiDB-lite"/>
    </source>
</evidence>
<name>U1HT11_ENDPU</name>